<dbReference type="Proteomes" id="UP000617340">
    <property type="component" value="Unassembled WGS sequence"/>
</dbReference>
<dbReference type="EMBL" id="JACSDZ010000006">
    <property type="protein sequence ID" value="KAF7401780.1"/>
    <property type="molecule type" value="Genomic_DNA"/>
</dbReference>
<proteinExistence type="predicted"/>
<reference evidence="1" key="1">
    <citation type="journal article" date="2020" name="G3 (Bethesda)">
        <title>High-Quality Assemblies for Three Invasive Social Wasps from the &lt;i&gt;Vespula&lt;/i&gt; Genus.</title>
        <authorList>
            <person name="Harrop T.W.R."/>
            <person name="Guhlin J."/>
            <person name="McLaughlin G.M."/>
            <person name="Permina E."/>
            <person name="Stockwell P."/>
            <person name="Gilligan J."/>
            <person name="Le Lec M.F."/>
            <person name="Gruber M.A.M."/>
            <person name="Quinn O."/>
            <person name="Lovegrove M."/>
            <person name="Duncan E.J."/>
            <person name="Remnant E.J."/>
            <person name="Van Eeckhoven J."/>
            <person name="Graham B."/>
            <person name="Knapp R.A."/>
            <person name="Langford K.W."/>
            <person name="Kronenberg Z."/>
            <person name="Press M.O."/>
            <person name="Eacker S.M."/>
            <person name="Wilson-Rankin E.E."/>
            <person name="Purcell J."/>
            <person name="Lester P.J."/>
            <person name="Dearden P.K."/>
        </authorList>
    </citation>
    <scope>NUCLEOTIDE SEQUENCE</scope>
    <source>
        <strain evidence="1">Linc-1</strain>
    </source>
</reference>
<organism evidence="1 2">
    <name type="scientific">Vespula germanica</name>
    <name type="common">German yellow jacket</name>
    <name type="synonym">Paravespula germanica</name>
    <dbReference type="NCBI Taxonomy" id="30212"/>
    <lineage>
        <taxon>Eukaryota</taxon>
        <taxon>Metazoa</taxon>
        <taxon>Ecdysozoa</taxon>
        <taxon>Arthropoda</taxon>
        <taxon>Hexapoda</taxon>
        <taxon>Insecta</taxon>
        <taxon>Pterygota</taxon>
        <taxon>Neoptera</taxon>
        <taxon>Endopterygota</taxon>
        <taxon>Hymenoptera</taxon>
        <taxon>Apocrita</taxon>
        <taxon>Aculeata</taxon>
        <taxon>Vespoidea</taxon>
        <taxon>Vespidae</taxon>
        <taxon>Vespinae</taxon>
        <taxon>Vespula</taxon>
    </lineage>
</organism>
<accession>A0A834NAF3</accession>
<dbReference type="AlphaFoldDB" id="A0A834NAF3"/>
<name>A0A834NAF3_VESGE</name>
<comment type="caution">
    <text evidence="1">The sequence shown here is derived from an EMBL/GenBank/DDBJ whole genome shotgun (WGS) entry which is preliminary data.</text>
</comment>
<evidence type="ECO:0000313" key="2">
    <source>
        <dbReference type="Proteomes" id="UP000617340"/>
    </source>
</evidence>
<sequence length="190" mass="21865">MTFETYKMTLHFASFQSLLLLAIKMPGEIKMIEKMRKVTDCLFLLGEVRDSIIKRRRLPADRISGSERLDIKELRGEWASTVARYNYCPHYGTSCRPNSLNLRLQVGKLDRQPRAPLSSSYILLPPPTIPRLDSKRGWKMENKIEKAILKRHGLDNFASETFHDIAGKVVKDLRDGSLRCETTKADFQLP</sequence>
<keyword evidence="2" id="KW-1185">Reference proteome</keyword>
<protein>
    <submittedName>
        <fullName evidence="1">Uncharacterized protein</fullName>
    </submittedName>
</protein>
<evidence type="ECO:0000313" key="1">
    <source>
        <dbReference type="EMBL" id="KAF7401780.1"/>
    </source>
</evidence>
<gene>
    <name evidence="1" type="ORF">HZH68_007600</name>
</gene>